<evidence type="ECO:0000313" key="2">
    <source>
        <dbReference type="EMBL" id="AOS47795.1"/>
    </source>
</evidence>
<dbReference type="OrthoDB" id="3238340at2"/>
<gene>
    <name evidence="2" type="ORF">BH719_08025</name>
</gene>
<dbReference type="EMBL" id="CP017298">
    <property type="protein sequence ID" value="AOS47795.1"/>
    <property type="molecule type" value="Genomic_DNA"/>
</dbReference>
<name>A0A1D8B3S9_9ACTO</name>
<feature type="region of interest" description="Disordered" evidence="1">
    <location>
        <begin position="144"/>
        <end position="228"/>
    </location>
</feature>
<organism evidence="2 3">
    <name type="scientific">Pauljensenia hongkongensis</name>
    <dbReference type="NCBI Taxonomy" id="178339"/>
    <lineage>
        <taxon>Bacteria</taxon>
        <taxon>Bacillati</taxon>
        <taxon>Actinomycetota</taxon>
        <taxon>Actinomycetes</taxon>
        <taxon>Actinomycetales</taxon>
        <taxon>Actinomycetaceae</taxon>
        <taxon>Pauljensenia</taxon>
    </lineage>
</organism>
<feature type="compositionally biased region" description="Basic and acidic residues" evidence="1">
    <location>
        <begin position="193"/>
        <end position="211"/>
    </location>
</feature>
<reference evidence="2 3" key="1">
    <citation type="submission" date="2016-09" db="EMBL/GenBank/DDBJ databases">
        <title>Complete genome sequence of Actinomyces hongkongensis HKU8.</title>
        <authorList>
            <person name="Gao Y.-X."/>
            <person name="Zhou Y.-Y."/>
            <person name="Xie Y."/>
            <person name="Wang M."/>
            <person name="Wang S.-J."/>
            <person name="Shen S.-G."/>
        </authorList>
    </citation>
    <scope>NUCLEOTIDE SEQUENCE [LARGE SCALE GENOMIC DNA]</scope>
    <source>
        <strain evidence="2 3">HKU8</strain>
    </source>
</reference>
<dbReference type="Proteomes" id="UP000095214">
    <property type="component" value="Chromosome"/>
</dbReference>
<protein>
    <submittedName>
        <fullName evidence="2">Uncharacterized protein</fullName>
    </submittedName>
</protein>
<proteinExistence type="predicted"/>
<accession>A0A1D8B3S9</accession>
<keyword evidence="3" id="KW-1185">Reference proteome</keyword>
<dbReference type="RefSeq" id="WP_009744329.1">
    <property type="nucleotide sequence ID" value="NZ_CP017298.1"/>
</dbReference>
<dbReference type="STRING" id="178339.BH719_08025"/>
<evidence type="ECO:0000313" key="3">
    <source>
        <dbReference type="Proteomes" id="UP000095214"/>
    </source>
</evidence>
<evidence type="ECO:0000256" key="1">
    <source>
        <dbReference type="SAM" id="MobiDB-lite"/>
    </source>
</evidence>
<dbReference type="AlphaFoldDB" id="A0A1D8B3S9"/>
<dbReference type="KEGG" id="phon:BH719_08025"/>
<sequence>MDLSVKYETLQLSQQLLERQATTHLTNIQSFMGEWCRMEPGQAAGIGTRIAASQRLKGTQLGGSPVGKVINMSGKAVAKGVLFMLFIPINEAIVSIGEGAMDLLITCHQGAADKLNQTIDTYADADKAAHEALMAILQSLGGSATPFEDPRDSPAQLGDARTKAGPHYGGPDPRVDQQLSQDAQEAGEYLSTLKDRASQRLSDARSSDRSVAESQDASSYLVPPEAPTSEMENLRWSAGAIAGSIDWAIEKLTGVSLLNDVVFKYFVGDWRLVNMAKSAWGEIGDALVAVGQNDSEVLPALAEWTGKGSEVTNLFIAALSKATTSLSSATGVMSLLLTGFQLMLKESAKEVGESIRVIANTVALMVAQSAIPVAGWVTAGATAIARADMVIKRIRKIYTIVNMIVDVIESFVRGRAQMLEVQNTMSNLAEAAVRGVAARV</sequence>